<comment type="caution">
    <text evidence="7">The sequence shown here is derived from an EMBL/GenBank/DDBJ whole genome shotgun (WGS) entry which is preliminary data.</text>
</comment>
<sequence length="302" mass="34102">MNDLMSKSFLSYVELKKQALKDLEAGPDMEMGKLSPTNEENLLQFFEEVESIKTEMEHIRNLLVDLQGLNEETKSAHTAKVLRGLRDRMDSDMVTVLRKAKIIKVRLEALDKSNVVNRTISMSYREGSHIDRTRMSVTNGLRIKLRDLMNDFNTLREVIVSDHKEGLKRRYLNATGEVPSEEVIEKMMSEGVEQVEVFVGQAELNLENQERQKAVNSIQRSLMDLHKVFLDMAVLVEAQGEQIDDIEMNVGRAGEMISGGTDALVAAKSMKKRNWVCLVVMILIGVGLLLSSFIFLAIPSTS</sequence>
<dbReference type="OMA" id="GRAGEMI"/>
<dbReference type="SUPFAM" id="SSF47661">
    <property type="entry name" value="t-snare proteins"/>
    <property type="match status" value="1"/>
</dbReference>
<keyword evidence="5" id="KW-1133">Transmembrane helix</keyword>
<dbReference type="GO" id="GO:0048278">
    <property type="term" value="P:vesicle docking"/>
    <property type="evidence" value="ECO:0007669"/>
    <property type="project" value="TreeGrafter"/>
</dbReference>
<keyword evidence="5" id="KW-0812">Transmembrane</keyword>
<dbReference type="Gene3D" id="1.20.5.110">
    <property type="match status" value="1"/>
</dbReference>
<evidence type="ECO:0000256" key="2">
    <source>
        <dbReference type="ARBA" id="ARBA00022448"/>
    </source>
</evidence>
<dbReference type="GO" id="GO:0031201">
    <property type="term" value="C:SNARE complex"/>
    <property type="evidence" value="ECO:0007669"/>
    <property type="project" value="TreeGrafter"/>
</dbReference>
<dbReference type="GO" id="GO:0006906">
    <property type="term" value="P:vesicle fusion"/>
    <property type="evidence" value="ECO:0007669"/>
    <property type="project" value="TreeGrafter"/>
</dbReference>
<dbReference type="PROSITE" id="PS50192">
    <property type="entry name" value="T_SNARE"/>
    <property type="match status" value="1"/>
</dbReference>
<dbReference type="Proteomes" id="UP000195402">
    <property type="component" value="Unassembled WGS sequence"/>
</dbReference>
<dbReference type="InterPro" id="IPR006011">
    <property type="entry name" value="Syntaxin_N"/>
</dbReference>
<dbReference type="FunCoup" id="A0A200PLK0">
    <property type="interactions" value="385"/>
</dbReference>
<gene>
    <name evidence="7" type="ORF">BVC80_9077g10</name>
</gene>
<dbReference type="STRING" id="56857.A0A200PLK0"/>
<dbReference type="PANTHER" id="PTHR19957:SF91">
    <property type="entry name" value="SYNTAXIN-112"/>
    <property type="match status" value="1"/>
</dbReference>
<dbReference type="CDD" id="cd00179">
    <property type="entry name" value="SynN"/>
    <property type="match status" value="1"/>
</dbReference>
<dbReference type="EMBL" id="MVGT01004544">
    <property type="protein sequence ID" value="OUZ99085.1"/>
    <property type="molecule type" value="Genomic_DNA"/>
</dbReference>
<dbReference type="FunFam" id="1.20.58.70:FF:000003">
    <property type="entry name" value="Qa-SNARE, Sso1/Syntaxin1-type, SYP12A-group"/>
    <property type="match status" value="1"/>
</dbReference>
<dbReference type="AlphaFoldDB" id="A0A200PLK0"/>
<dbReference type="GO" id="GO:0006886">
    <property type="term" value="P:intracellular protein transport"/>
    <property type="evidence" value="ECO:0007669"/>
    <property type="project" value="InterPro"/>
</dbReference>
<dbReference type="Gene3D" id="1.20.58.70">
    <property type="match status" value="1"/>
</dbReference>
<evidence type="ECO:0000256" key="1">
    <source>
        <dbReference type="ARBA" id="ARBA00009063"/>
    </source>
</evidence>
<dbReference type="InterPro" id="IPR010989">
    <property type="entry name" value="SNARE"/>
</dbReference>
<feature type="transmembrane region" description="Helical" evidence="5">
    <location>
        <begin position="275"/>
        <end position="298"/>
    </location>
</feature>
<dbReference type="FunFam" id="1.20.5.110:FF:000008">
    <property type="entry name" value="Syntaxin 132"/>
    <property type="match status" value="1"/>
</dbReference>
<dbReference type="GO" id="GO:0005484">
    <property type="term" value="F:SNAP receptor activity"/>
    <property type="evidence" value="ECO:0007669"/>
    <property type="project" value="InterPro"/>
</dbReference>
<name>A0A200PLK0_MACCD</name>
<feature type="domain" description="T-SNARE coiled-coil homology" evidence="6">
    <location>
        <begin position="205"/>
        <end position="267"/>
    </location>
</feature>
<dbReference type="CDD" id="cd15848">
    <property type="entry name" value="SNARE_syntaxin1-like"/>
    <property type="match status" value="1"/>
</dbReference>
<evidence type="ECO:0000256" key="5">
    <source>
        <dbReference type="SAM" id="Phobius"/>
    </source>
</evidence>
<dbReference type="PANTHER" id="PTHR19957">
    <property type="entry name" value="SYNTAXIN"/>
    <property type="match status" value="1"/>
</dbReference>
<dbReference type="SMART" id="SM00397">
    <property type="entry name" value="t_SNARE"/>
    <property type="match status" value="1"/>
</dbReference>
<comment type="similarity">
    <text evidence="1 4">Belongs to the syntaxin family.</text>
</comment>
<dbReference type="InParanoid" id="A0A200PLK0"/>
<dbReference type="GO" id="GO:0006887">
    <property type="term" value="P:exocytosis"/>
    <property type="evidence" value="ECO:0007669"/>
    <property type="project" value="TreeGrafter"/>
</dbReference>
<evidence type="ECO:0000313" key="8">
    <source>
        <dbReference type="Proteomes" id="UP000195402"/>
    </source>
</evidence>
<dbReference type="GO" id="GO:0000149">
    <property type="term" value="F:SNARE binding"/>
    <property type="evidence" value="ECO:0007669"/>
    <property type="project" value="TreeGrafter"/>
</dbReference>
<evidence type="ECO:0000256" key="4">
    <source>
        <dbReference type="RuleBase" id="RU003858"/>
    </source>
</evidence>
<organism evidence="7 8">
    <name type="scientific">Macleaya cordata</name>
    <name type="common">Five-seeded plume-poppy</name>
    <name type="synonym">Bocconia cordata</name>
    <dbReference type="NCBI Taxonomy" id="56857"/>
    <lineage>
        <taxon>Eukaryota</taxon>
        <taxon>Viridiplantae</taxon>
        <taxon>Streptophyta</taxon>
        <taxon>Embryophyta</taxon>
        <taxon>Tracheophyta</taxon>
        <taxon>Spermatophyta</taxon>
        <taxon>Magnoliopsida</taxon>
        <taxon>Ranunculales</taxon>
        <taxon>Papaveraceae</taxon>
        <taxon>Papaveroideae</taxon>
        <taxon>Macleaya</taxon>
    </lineage>
</organism>
<keyword evidence="3" id="KW-0653">Protein transport</keyword>
<accession>A0A200PLK0</accession>
<dbReference type="InterPro" id="IPR000727">
    <property type="entry name" value="T_SNARE_dom"/>
</dbReference>
<dbReference type="Pfam" id="PF00804">
    <property type="entry name" value="Syntaxin"/>
    <property type="match status" value="1"/>
</dbReference>
<proteinExistence type="inferred from homology"/>
<dbReference type="OrthoDB" id="330671at2759"/>
<keyword evidence="8" id="KW-1185">Reference proteome</keyword>
<evidence type="ECO:0000313" key="7">
    <source>
        <dbReference type="EMBL" id="OUZ99085.1"/>
    </source>
</evidence>
<evidence type="ECO:0000259" key="6">
    <source>
        <dbReference type="PROSITE" id="PS50192"/>
    </source>
</evidence>
<dbReference type="GO" id="GO:0005886">
    <property type="term" value="C:plasma membrane"/>
    <property type="evidence" value="ECO:0007669"/>
    <property type="project" value="TreeGrafter"/>
</dbReference>
<dbReference type="GO" id="GO:0012505">
    <property type="term" value="C:endomembrane system"/>
    <property type="evidence" value="ECO:0007669"/>
    <property type="project" value="TreeGrafter"/>
</dbReference>
<dbReference type="InterPro" id="IPR006012">
    <property type="entry name" value="Syntaxin/epimorphin_CS"/>
</dbReference>
<dbReference type="SMART" id="SM00503">
    <property type="entry name" value="SynN"/>
    <property type="match status" value="1"/>
</dbReference>
<keyword evidence="2" id="KW-0813">Transport</keyword>
<evidence type="ECO:0000256" key="3">
    <source>
        <dbReference type="ARBA" id="ARBA00022927"/>
    </source>
</evidence>
<reference evidence="7 8" key="1">
    <citation type="journal article" date="2017" name="Mol. Plant">
        <title>The Genome of Medicinal Plant Macleaya cordata Provides New Insights into Benzylisoquinoline Alkaloids Metabolism.</title>
        <authorList>
            <person name="Liu X."/>
            <person name="Liu Y."/>
            <person name="Huang P."/>
            <person name="Ma Y."/>
            <person name="Qing Z."/>
            <person name="Tang Q."/>
            <person name="Cao H."/>
            <person name="Cheng P."/>
            <person name="Zheng Y."/>
            <person name="Yuan Z."/>
            <person name="Zhou Y."/>
            <person name="Liu J."/>
            <person name="Tang Z."/>
            <person name="Zhuo Y."/>
            <person name="Zhang Y."/>
            <person name="Yu L."/>
            <person name="Huang J."/>
            <person name="Yang P."/>
            <person name="Peng Q."/>
            <person name="Zhang J."/>
            <person name="Jiang W."/>
            <person name="Zhang Z."/>
            <person name="Lin K."/>
            <person name="Ro D.K."/>
            <person name="Chen X."/>
            <person name="Xiong X."/>
            <person name="Shang Y."/>
            <person name="Huang S."/>
            <person name="Zeng J."/>
        </authorList>
    </citation>
    <scope>NUCLEOTIDE SEQUENCE [LARGE SCALE GENOMIC DNA]</scope>
    <source>
        <strain evidence="8">cv. BLH2017</strain>
        <tissue evidence="7">Root</tissue>
    </source>
</reference>
<keyword evidence="5" id="KW-0472">Membrane</keyword>
<dbReference type="PROSITE" id="PS00914">
    <property type="entry name" value="SYNTAXIN"/>
    <property type="match status" value="1"/>
</dbReference>
<dbReference type="InterPro" id="IPR045242">
    <property type="entry name" value="Syntaxin"/>
</dbReference>
<protein>
    <submittedName>
        <fullName evidence="7">Target SNARE coiled-coil domain</fullName>
    </submittedName>
</protein>